<keyword evidence="6" id="KW-1185">Reference proteome</keyword>
<feature type="domain" description="Zinc knuckle CX2CX4HX4C" evidence="4">
    <location>
        <begin position="214"/>
        <end position="259"/>
    </location>
</feature>
<evidence type="ECO:0000259" key="4">
    <source>
        <dbReference type="Pfam" id="PF14392"/>
    </source>
</evidence>
<dbReference type="InterPro" id="IPR025836">
    <property type="entry name" value="Zn_knuckle_CX2CX4HX4C"/>
</dbReference>
<evidence type="ECO:0008006" key="7">
    <source>
        <dbReference type="Google" id="ProtNLM"/>
    </source>
</evidence>
<dbReference type="Proteomes" id="UP000886595">
    <property type="component" value="Unassembled WGS sequence"/>
</dbReference>
<dbReference type="AlphaFoldDB" id="A0A8X7W654"/>
<feature type="region of interest" description="Disordered" evidence="2">
    <location>
        <begin position="570"/>
        <end position="614"/>
    </location>
</feature>
<feature type="compositionally biased region" description="Basic and acidic residues" evidence="2">
    <location>
        <begin position="808"/>
        <end position="820"/>
    </location>
</feature>
<feature type="compositionally biased region" description="Basic and acidic residues" evidence="2">
    <location>
        <begin position="317"/>
        <end position="330"/>
    </location>
</feature>
<organism evidence="5 6">
    <name type="scientific">Brassica carinata</name>
    <name type="common">Ethiopian mustard</name>
    <name type="synonym">Abyssinian cabbage</name>
    <dbReference type="NCBI Taxonomy" id="52824"/>
    <lineage>
        <taxon>Eukaryota</taxon>
        <taxon>Viridiplantae</taxon>
        <taxon>Streptophyta</taxon>
        <taxon>Embryophyta</taxon>
        <taxon>Tracheophyta</taxon>
        <taxon>Spermatophyta</taxon>
        <taxon>Magnoliopsida</taxon>
        <taxon>eudicotyledons</taxon>
        <taxon>Gunneridae</taxon>
        <taxon>Pentapetalae</taxon>
        <taxon>rosids</taxon>
        <taxon>malvids</taxon>
        <taxon>Brassicales</taxon>
        <taxon>Brassicaceae</taxon>
        <taxon>Brassiceae</taxon>
        <taxon>Brassica</taxon>
    </lineage>
</organism>
<evidence type="ECO:0000256" key="1">
    <source>
        <dbReference type="SAM" id="Coils"/>
    </source>
</evidence>
<feature type="region of interest" description="Disordered" evidence="2">
    <location>
        <begin position="526"/>
        <end position="553"/>
    </location>
</feature>
<feature type="compositionally biased region" description="Basic and acidic residues" evidence="2">
    <location>
        <begin position="295"/>
        <end position="309"/>
    </location>
</feature>
<dbReference type="InterPro" id="IPR025558">
    <property type="entry name" value="DUF4283"/>
</dbReference>
<comment type="caution">
    <text evidence="5">The sequence shown here is derived from an EMBL/GenBank/DDBJ whole genome shotgun (WGS) entry which is preliminary data.</text>
</comment>
<sequence>MGFGSYSLYTSHVCALFFTADFLLKLLSFSYSNLFFHCWSLWCKMTQGQWLSKYEGKKVVAAKPSLKITVPRFDNSEIIASYGKTLIGRCMNPQKQDMKILLFMMPKIWQVEGRVAGTDLGLGRFQFDFDMEEDITEVLKMEPFHFDYWMVSLVRWKPVLEANYPSSITFWVRVLDMPLQFRAAQTLHSVGQAIGRVIGEVDVLGGRVRVEVDGFKPLIFTMAIEFEEGVEVTVSLRYEKLFGYCRECFRMTHDKTRCPSLHQEITSEEGVMEGTAVFGATATSYKAAVASTREPGGERIDGERNDGKPVHFQSSRDGNKGKGIVREKPGPYRQEGSYHAYRERLPRGNGEGSSFRGRQYGYPSRRYEGQYQGIQRSRNDAGDGRLHVDNPEKLMLDAFKGLNRSSNEGDTKQGIMVGSETASKARKALLFEESSGVDENKGSDGVAVKALRGISSSDDANLMVEGVILSDSELMVDEEFGDTQEWEEGEIELMEEEVDAEQEVAAEEQGEIDQVKGEEDFEKEKQAKKKMTKPGALAGSFDKGSAKGGGKVQVPQEGVFKAISFDSEYKGTGGERIDGERNDGKPVHFQSSRDGNKGKGIVRRSQDHTDRKAPTMHTEKGFLVVMERVIFEGGSMVSGIQRSRNDAGDGRLHVDNPEKLMLDAFKGLNRSSNEGDTKQGIMVGSETASKARKALLFEESSGVDENKGSDGVAVKALSKETVVMEGVQAQRVPEGVMTDATHLEDKEVSQALDDANLMVEGVILSDSELMVDEEFGDTQEWEEGEIELMEEEVDAEQEVAAEEQGEIDQVKGEEDFEKEKQAKKKMTKPGALALGVSTKSRLVQNLISPRKKVSTKAPAKGGGKGAGPSKKESSKP</sequence>
<dbReference type="Pfam" id="PF14111">
    <property type="entry name" value="DUF4283"/>
    <property type="match status" value="1"/>
</dbReference>
<evidence type="ECO:0000313" key="5">
    <source>
        <dbReference type="EMBL" id="KAG2324231.1"/>
    </source>
</evidence>
<dbReference type="OrthoDB" id="1048572at2759"/>
<gene>
    <name evidence="5" type="ORF">Bca52824_006959</name>
</gene>
<dbReference type="PANTHER" id="PTHR31286:SF163">
    <property type="entry name" value="ZINC KNUCKLE CX2CX4HX4C DOMAIN-CONTAINING PROTEIN"/>
    <property type="match status" value="1"/>
</dbReference>
<feature type="compositionally biased region" description="Polar residues" evidence="2">
    <location>
        <begin position="837"/>
        <end position="847"/>
    </location>
</feature>
<evidence type="ECO:0000256" key="2">
    <source>
        <dbReference type="SAM" id="MobiDB-lite"/>
    </source>
</evidence>
<name>A0A8X7W654_BRACI</name>
<feature type="region of interest" description="Disordered" evidence="2">
    <location>
        <begin position="291"/>
        <end position="365"/>
    </location>
</feature>
<feature type="region of interest" description="Disordered" evidence="2">
    <location>
        <begin position="792"/>
        <end position="876"/>
    </location>
</feature>
<protein>
    <recommendedName>
        <fullName evidence="7">DUF4283 domain-containing protein</fullName>
    </recommendedName>
</protein>
<evidence type="ECO:0000259" key="3">
    <source>
        <dbReference type="Pfam" id="PF14111"/>
    </source>
</evidence>
<feature type="compositionally biased region" description="Basic and acidic residues" evidence="2">
    <location>
        <begin position="570"/>
        <end position="586"/>
    </location>
</feature>
<feature type="coiled-coil region" evidence="1">
    <location>
        <begin position="491"/>
        <end position="518"/>
    </location>
</feature>
<dbReference type="InterPro" id="IPR040256">
    <property type="entry name" value="At4g02000-like"/>
</dbReference>
<evidence type="ECO:0000313" key="6">
    <source>
        <dbReference type="Proteomes" id="UP000886595"/>
    </source>
</evidence>
<proteinExistence type="predicted"/>
<reference evidence="5 6" key="1">
    <citation type="submission" date="2020-02" db="EMBL/GenBank/DDBJ databases">
        <authorList>
            <person name="Ma Q."/>
            <person name="Huang Y."/>
            <person name="Song X."/>
            <person name="Pei D."/>
        </authorList>
    </citation>
    <scope>NUCLEOTIDE SEQUENCE [LARGE SCALE GENOMIC DNA]</scope>
    <source>
        <strain evidence="5">Sxm20200214</strain>
        <tissue evidence="5">Leaf</tissue>
    </source>
</reference>
<feature type="compositionally biased region" description="Basic and acidic residues" evidence="2">
    <location>
        <begin position="604"/>
        <end position="614"/>
    </location>
</feature>
<dbReference type="Pfam" id="PF14392">
    <property type="entry name" value="zf-CCHC_4"/>
    <property type="match status" value="1"/>
</dbReference>
<keyword evidence="1" id="KW-0175">Coiled coil</keyword>
<feature type="compositionally biased region" description="Acidic residues" evidence="2">
    <location>
        <begin position="792"/>
        <end position="806"/>
    </location>
</feature>
<accession>A0A8X7W654</accession>
<dbReference type="EMBL" id="JAAMPC010000002">
    <property type="protein sequence ID" value="KAG2324231.1"/>
    <property type="molecule type" value="Genomic_DNA"/>
</dbReference>
<dbReference type="PANTHER" id="PTHR31286">
    <property type="entry name" value="GLYCINE-RICH CELL WALL STRUCTURAL PROTEIN 1.8-LIKE"/>
    <property type="match status" value="1"/>
</dbReference>
<feature type="domain" description="DUF4283" evidence="3">
    <location>
        <begin position="83"/>
        <end position="159"/>
    </location>
</feature>